<organism evidence="3 4">
    <name type="scientific">Psychrosphaera saromensis</name>
    <dbReference type="NCBI Taxonomy" id="716813"/>
    <lineage>
        <taxon>Bacteria</taxon>
        <taxon>Pseudomonadati</taxon>
        <taxon>Pseudomonadota</taxon>
        <taxon>Gammaproteobacteria</taxon>
        <taxon>Alteromonadales</taxon>
        <taxon>Pseudoalteromonadaceae</taxon>
        <taxon>Psychrosphaera</taxon>
    </lineage>
</organism>
<proteinExistence type="predicted"/>
<dbReference type="InterPro" id="IPR036761">
    <property type="entry name" value="TTHA0802/YceI-like_sf"/>
</dbReference>
<feature type="domain" description="Lipid/polyisoprenoid-binding YceI-like" evidence="2">
    <location>
        <begin position="23"/>
        <end position="193"/>
    </location>
</feature>
<name>A0A2S7UYN5_9GAMM</name>
<dbReference type="EMBL" id="MSCH01000003">
    <property type="protein sequence ID" value="PQJ54370.1"/>
    <property type="molecule type" value="Genomic_DNA"/>
</dbReference>
<sequence length="195" mass="21424">MTMKLSASLLLPLMFVSASSFADWTLNNDKSNLNFISVKKSAVVEVHHFKTLTGTVEDKSGKTSIEIDLTSPETMIPIRNDRLQSMLFQTDMYPKAIIMAKVDAKKVNQLKSGQSFQDKQTLTLDLHGVKKLFVADIQVTKLAANVINVSSVKPIVLNAADFKLVEGINALRDIAGLPSITTQVPVTFNLVFDAK</sequence>
<dbReference type="Proteomes" id="UP000239007">
    <property type="component" value="Unassembled WGS sequence"/>
</dbReference>
<dbReference type="OrthoDB" id="9793816at2"/>
<protein>
    <recommendedName>
        <fullName evidence="2">Lipid/polyisoprenoid-binding YceI-like domain-containing protein</fullName>
    </recommendedName>
</protein>
<accession>A0A2S7UYN5</accession>
<keyword evidence="1" id="KW-0732">Signal</keyword>
<feature type="chain" id="PRO_5015666498" description="Lipid/polyisoprenoid-binding YceI-like domain-containing protein" evidence="1">
    <location>
        <begin position="23"/>
        <end position="195"/>
    </location>
</feature>
<dbReference type="InterPro" id="IPR027016">
    <property type="entry name" value="UCP029811"/>
</dbReference>
<comment type="caution">
    <text evidence="3">The sequence shown here is derived from an EMBL/GenBank/DDBJ whole genome shotgun (WGS) entry which is preliminary data.</text>
</comment>
<evidence type="ECO:0000313" key="4">
    <source>
        <dbReference type="Proteomes" id="UP000239007"/>
    </source>
</evidence>
<evidence type="ECO:0000256" key="1">
    <source>
        <dbReference type="SAM" id="SignalP"/>
    </source>
</evidence>
<dbReference type="AlphaFoldDB" id="A0A2S7UYN5"/>
<dbReference type="Pfam" id="PF04264">
    <property type="entry name" value="YceI"/>
    <property type="match status" value="1"/>
</dbReference>
<dbReference type="SUPFAM" id="SSF101874">
    <property type="entry name" value="YceI-like"/>
    <property type="match status" value="1"/>
</dbReference>
<dbReference type="Gene3D" id="2.40.128.110">
    <property type="entry name" value="Lipid/polyisoprenoid-binding, YceI-like"/>
    <property type="match status" value="1"/>
</dbReference>
<reference evidence="3 4" key="1">
    <citation type="submission" date="2016-12" db="EMBL/GenBank/DDBJ databases">
        <title>Diversity of luminous bacteria.</title>
        <authorList>
            <person name="Yoshizawa S."/>
            <person name="Kogure K."/>
        </authorList>
    </citation>
    <scope>NUCLEOTIDE SEQUENCE [LARGE SCALE GENOMIC DNA]</scope>
    <source>
        <strain evidence="3 4">SA4-48</strain>
    </source>
</reference>
<gene>
    <name evidence="3" type="ORF">BTO11_12350</name>
</gene>
<dbReference type="SMART" id="SM00867">
    <property type="entry name" value="YceI"/>
    <property type="match status" value="1"/>
</dbReference>
<feature type="signal peptide" evidence="1">
    <location>
        <begin position="1"/>
        <end position="22"/>
    </location>
</feature>
<evidence type="ECO:0000313" key="3">
    <source>
        <dbReference type="EMBL" id="PQJ54370.1"/>
    </source>
</evidence>
<dbReference type="InterPro" id="IPR007372">
    <property type="entry name" value="Lipid/polyisoprenoid-bd_YceI"/>
</dbReference>
<keyword evidence="4" id="KW-1185">Reference proteome</keyword>
<evidence type="ECO:0000259" key="2">
    <source>
        <dbReference type="SMART" id="SM00867"/>
    </source>
</evidence>
<dbReference type="PIRSF" id="PIRSF029811">
    <property type="entry name" value="UCP029811"/>
    <property type="match status" value="1"/>
</dbReference>